<dbReference type="PANTHER" id="PTHR10204:SF34">
    <property type="entry name" value="NAD(P)H DEHYDROGENASE [QUINONE] 1 ISOFORM 1"/>
    <property type="match status" value="1"/>
</dbReference>
<accession>A0A2A5S4A3</accession>
<dbReference type="InterPro" id="IPR029039">
    <property type="entry name" value="Flavoprotein-like_sf"/>
</dbReference>
<dbReference type="STRING" id="1348632.GCA_001591745_00093"/>
<evidence type="ECO:0000313" key="5">
    <source>
        <dbReference type="Proteomes" id="UP000242246"/>
    </source>
</evidence>
<organism evidence="4 5">
    <name type="scientific">Pseudolactococcus plantarum</name>
    <dbReference type="NCBI Taxonomy" id="1365"/>
    <lineage>
        <taxon>Bacteria</taxon>
        <taxon>Bacillati</taxon>
        <taxon>Bacillota</taxon>
        <taxon>Bacilli</taxon>
        <taxon>Lactobacillales</taxon>
        <taxon>Streptococcaceae</taxon>
        <taxon>Pseudolactococcus</taxon>
    </lineage>
</organism>
<dbReference type="Proteomes" id="UP000242246">
    <property type="component" value="Unassembled WGS sequence"/>
</dbReference>
<dbReference type="OrthoDB" id="9798454at2"/>
<gene>
    <name evidence="4" type="ORF">RU87_GL000129</name>
</gene>
<evidence type="ECO:0000256" key="2">
    <source>
        <dbReference type="ARBA" id="ARBA00023002"/>
    </source>
</evidence>
<evidence type="ECO:0000259" key="3">
    <source>
        <dbReference type="Pfam" id="PF02525"/>
    </source>
</evidence>
<dbReference type="GO" id="GO:0005829">
    <property type="term" value="C:cytosol"/>
    <property type="evidence" value="ECO:0007669"/>
    <property type="project" value="TreeGrafter"/>
</dbReference>
<dbReference type="InterPro" id="IPR003680">
    <property type="entry name" value="Flavodoxin_fold"/>
</dbReference>
<dbReference type="AlphaFoldDB" id="A0A2A5S4A3"/>
<comment type="caution">
    <text evidence="4">The sequence shown here is derived from an EMBL/GenBank/DDBJ whole genome shotgun (WGS) entry which is preliminary data.</text>
</comment>
<evidence type="ECO:0000256" key="1">
    <source>
        <dbReference type="ARBA" id="ARBA00006252"/>
    </source>
</evidence>
<dbReference type="Gene3D" id="3.40.50.360">
    <property type="match status" value="1"/>
</dbReference>
<proteinExistence type="inferred from homology"/>
<dbReference type="EMBL" id="JXJX01000001">
    <property type="protein sequence ID" value="PCS08306.1"/>
    <property type="molecule type" value="Genomic_DNA"/>
</dbReference>
<comment type="similarity">
    <text evidence="1">Belongs to the NAD(P)H dehydrogenase (quinone) family.</text>
</comment>
<dbReference type="Pfam" id="PF02525">
    <property type="entry name" value="Flavodoxin_2"/>
    <property type="match status" value="1"/>
</dbReference>
<keyword evidence="2" id="KW-0560">Oxidoreductase</keyword>
<keyword evidence="5" id="KW-1185">Reference proteome</keyword>
<evidence type="ECO:0000313" key="4">
    <source>
        <dbReference type="EMBL" id="PCS08306.1"/>
    </source>
</evidence>
<protein>
    <submittedName>
        <fullName evidence="4">Oxidoreductase</fullName>
    </submittedName>
</protein>
<dbReference type="InterPro" id="IPR051545">
    <property type="entry name" value="NAD(P)H_dehydrogenase_qn"/>
</dbReference>
<dbReference type="SUPFAM" id="SSF52218">
    <property type="entry name" value="Flavoproteins"/>
    <property type="match status" value="1"/>
</dbReference>
<dbReference type="GO" id="GO:0003955">
    <property type="term" value="F:NAD(P)H dehydrogenase (quinone) activity"/>
    <property type="evidence" value="ECO:0007669"/>
    <property type="project" value="TreeGrafter"/>
</dbReference>
<sequence length="192" mass="22357">MNILIIYSYPHHDSLNGNILDTVLQSIDKQHTVTTIDLYQDNFNPVLYFDKVHRRRDLQFDPETQAYRDAITHSDHIIFIFPIWWSGMPAILKGFIDRVFVQNFAYAYAPKKLIPIKLLKGKTADIIVTHDTPYLFAKLVQKDYGNVLKKQILADMCGIKVNKMLSLPNVKNSSLNQRQQFLKKVANYFLKL</sequence>
<dbReference type="RefSeq" id="WP_068159704.1">
    <property type="nucleotide sequence ID" value="NZ_JXJX01000001.1"/>
</dbReference>
<dbReference type="PANTHER" id="PTHR10204">
    <property type="entry name" value="NAD P H OXIDOREDUCTASE-RELATED"/>
    <property type="match status" value="1"/>
</dbReference>
<name>A0A2A5S4A3_9LACT</name>
<feature type="domain" description="Flavodoxin-like fold" evidence="3">
    <location>
        <begin position="1"/>
        <end position="185"/>
    </location>
</feature>
<reference evidence="4 5" key="1">
    <citation type="submission" date="2014-12" db="EMBL/GenBank/DDBJ databases">
        <title>Draft genome sequences of 10 type strains of Lactococcus.</title>
        <authorList>
            <person name="Sun Z."/>
            <person name="Zhong Z."/>
            <person name="Liu W."/>
            <person name="Zhang W."/>
            <person name="Zhang H."/>
        </authorList>
    </citation>
    <scope>NUCLEOTIDE SEQUENCE [LARGE SCALE GENOMIC DNA]</scope>
    <source>
        <strain evidence="4 5">DSM 20686</strain>
    </source>
</reference>